<proteinExistence type="predicted"/>
<accession>A0A3G7U2R4</accession>
<evidence type="ECO:0000313" key="1">
    <source>
        <dbReference type="EMBL" id="AZE53665.1"/>
    </source>
</evidence>
<evidence type="ECO:0000313" key="2">
    <source>
        <dbReference type="Proteomes" id="UP000268696"/>
    </source>
</evidence>
<organism evidence="1 2">
    <name type="scientific">Pseudomonas synxantha</name>
    <dbReference type="NCBI Taxonomy" id="47883"/>
    <lineage>
        <taxon>Bacteria</taxon>
        <taxon>Pseudomonadati</taxon>
        <taxon>Pseudomonadota</taxon>
        <taxon>Gammaproteobacteria</taxon>
        <taxon>Pseudomonadales</taxon>
        <taxon>Pseudomonadaceae</taxon>
        <taxon>Pseudomonas</taxon>
    </lineage>
</organism>
<dbReference type="AlphaFoldDB" id="A0A3G7U2R4"/>
<protein>
    <submittedName>
        <fullName evidence="1">Uncharacterized protein</fullName>
    </submittedName>
</protein>
<dbReference type="RefSeq" id="WP_124376717.1">
    <property type="nucleotide sequence ID" value="NZ_CP027754.1"/>
</dbReference>
<reference evidence="1 2" key="1">
    <citation type="submission" date="2018-03" db="EMBL/GenBank/DDBJ databases">
        <title>Diversity of phytobeneficial traits revealed by whole-genome analysis of worldwide-isolated phenazine-producing Pseudomonas spp.</title>
        <authorList>
            <person name="Biessy A."/>
            <person name="Novinscak A."/>
            <person name="Blom J."/>
            <person name="Leger G."/>
            <person name="Thomashow L.S."/>
            <person name="Cazorla F.M."/>
            <person name="Josic D."/>
            <person name="Filion M."/>
        </authorList>
    </citation>
    <scope>NUCLEOTIDE SEQUENCE [LARGE SCALE GENOMIC DNA]</scope>
    <source>
        <strain evidence="1 2">30B</strain>
    </source>
</reference>
<name>A0A3G7U2R4_9PSED</name>
<dbReference type="Proteomes" id="UP000268696">
    <property type="component" value="Chromosome"/>
</dbReference>
<gene>
    <name evidence="1" type="ORF">C4K03_1494</name>
</gene>
<dbReference type="EMBL" id="CP027754">
    <property type="protein sequence ID" value="AZE53665.1"/>
    <property type="molecule type" value="Genomic_DNA"/>
</dbReference>
<sequence>MKSPKFVSFQDDWGGGSLLAGDVRLVSASQIEPGVAIFRAGSLVGLGVVVGDRPEQGSDYDHGHSHNWTAFDLNVTLPPSGVGVSVRELLRQGFTVAVQLVEER</sequence>